<dbReference type="InterPro" id="IPR057191">
    <property type="entry name" value="DUF7869"/>
</dbReference>
<evidence type="ECO:0000313" key="3">
    <source>
        <dbReference type="EMBL" id="CAK1600150.1"/>
    </source>
</evidence>
<protein>
    <recommendedName>
        <fullName evidence="2">DUF7869 domain-containing protein</fullName>
    </recommendedName>
</protein>
<evidence type="ECO:0000313" key="4">
    <source>
        <dbReference type="Proteomes" id="UP001314205"/>
    </source>
</evidence>
<evidence type="ECO:0000256" key="1">
    <source>
        <dbReference type="SAM" id="MobiDB-lite"/>
    </source>
</evidence>
<dbReference type="Pfam" id="PF25273">
    <property type="entry name" value="DUF7869"/>
    <property type="match status" value="1"/>
</dbReference>
<dbReference type="EMBL" id="CAVLGL010000115">
    <property type="protein sequence ID" value="CAK1600150.1"/>
    <property type="molecule type" value="Genomic_DNA"/>
</dbReference>
<comment type="caution">
    <text evidence="3">The sequence shown here is derived from an EMBL/GenBank/DDBJ whole genome shotgun (WGS) entry which is preliminary data.</text>
</comment>
<dbReference type="PANTHER" id="PTHR10773">
    <property type="entry name" value="DNA-DIRECTED RNA POLYMERASES I, II, AND III SUBUNIT RPABC2"/>
    <property type="match status" value="1"/>
</dbReference>
<proteinExistence type="predicted"/>
<organism evidence="3 4">
    <name type="scientific">Parnassius mnemosyne</name>
    <name type="common">clouded apollo</name>
    <dbReference type="NCBI Taxonomy" id="213953"/>
    <lineage>
        <taxon>Eukaryota</taxon>
        <taxon>Metazoa</taxon>
        <taxon>Ecdysozoa</taxon>
        <taxon>Arthropoda</taxon>
        <taxon>Hexapoda</taxon>
        <taxon>Insecta</taxon>
        <taxon>Pterygota</taxon>
        <taxon>Neoptera</taxon>
        <taxon>Endopterygota</taxon>
        <taxon>Lepidoptera</taxon>
        <taxon>Glossata</taxon>
        <taxon>Ditrysia</taxon>
        <taxon>Papilionoidea</taxon>
        <taxon>Papilionidae</taxon>
        <taxon>Parnassiinae</taxon>
        <taxon>Parnassini</taxon>
        <taxon>Parnassius</taxon>
        <taxon>Driopa</taxon>
    </lineage>
</organism>
<dbReference type="PANTHER" id="PTHR10773:SF19">
    <property type="match status" value="1"/>
</dbReference>
<evidence type="ECO:0000259" key="2">
    <source>
        <dbReference type="Pfam" id="PF25273"/>
    </source>
</evidence>
<dbReference type="AlphaFoldDB" id="A0AAV1LZ40"/>
<reference evidence="3 4" key="1">
    <citation type="submission" date="2023-11" db="EMBL/GenBank/DDBJ databases">
        <authorList>
            <person name="Hedman E."/>
            <person name="Englund M."/>
            <person name="Stromberg M."/>
            <person name="Nyberg Akerstrom W."/>
            <person name="Nylinder S."/>
            <person name="Jareborg N."/>
            <person name="Kallberg Y."/>
            <person name="Kronander E."/>
        </authorList>
    </citation>
    <scope>NUCLEOTIDE SEQUENCE [LARGE SCALE GENOMIC DNA]</scope>
</reference>
<gene>
    <name evidence="3" type="ORF">PARMNEM_LOCUS18942</name>
</gene>
<dbReference type="Proteomes" id="UP001314205">
    <property type="component" value="Unassembled WGS sequence"/>
</dbReference>
<feature type="region of interest" description="Disordered" evidence="1">
    <location>
        <begin position="1"/>
        <end position="20"/>
    </location>
</feature>
<name>A0AAV1LZ40_9NEOP</name>
<keyword evidence="4" id="KW-1185">Reference proteome</keyword>
<accession>A0AAV1LZ40</accession>
<sequence length="436" mass="50432">MAPKDNRGKHGHHKKTDPEILQSVKNHINSIPRIESHYLRAHTSREFIDGGLTIAEMHRNYKTQRSSIQKEAATYDVYAKIFNTEFNVSFFIPKKDQCDLCESFKNAVGEDKDKLLPEYNLHQKEKQLSRSEKSKDIEICNEPNSNNLVAIYDLQAVMPVPTGESSAFFYRSKLNCLNFTVSDLKNKNTICYFWHEGLGNRGAVEIGSCIFKFLEKVALDTPHIDVVFYSDNCCGQQKNRYIFSMYAYAVRTLPIHSITHKFLIRGHTQNKGDNAHSIIEKAIKSAKKSGPIYVPDQYVQLIRNAKKKGKPYVVHELNFTDFIDWKDLADQLAVNFYKNLNGDNVRLSDIRVIKFVKGSDVYSYKTSYEDTAEWIQCIIHTGPKRRNRKNQTAEILVKKAYNAKLCISERKKEDLLHLINSNIIPKYYEPFYNSLF</sequence>
<feature type="domain" description="DUF7869" evidence="2">
    <location>
        <begin position="208"/>
        <end position="307"/>
    </location>
</feature>